<evidence type="ECO:0000313" key="3">
    <source>
        <dbReference type="EMBL" id="GEU72140.1"/>
    </source>
</evidence>
<dbReference type="PROSITE" id="PS50158">
    <property type="entry name" value="ZF_CCHC"/>
    <property type="match status" value="1"/>
</dbReference>
<gene>
    <name evidence="3" type="ORF">Tci_044118</name>
</gene>
<dbReference type="InterPro" id="IPR036875">
    <property type="entry name" value="Znf_CCHC_sf"/>
</dbReference>
<dbReference type="AlphaFoldDB" id="A0A6L2MEK4"/>
<keyword evidence="1" id="KW-0479">Metal-binding</keyword>
<dbReference type="Pfam" id="PF00098">
    <property type="entry name" value="zf-CCHC"/>
    <property type="match status" value="1"/>
</dbReference>
<keyword evidence="1" id="KW-0863">Zinc-finger</keyword>
<accession>A0A6L2MEK4</accession>
<keyword evidence="1" id="KW-0862">Zinc</keyword>
<dbReference type="SMART" id="SM00343">
    <property type="entry name" value="ZnF_C2HC"/>
    <property type="match status" value="1"/>
</dbReference>
<dbReference type="GO" id="GO:0008270">
    <property type="term" value="F:zinc ion binding"/>
    <property type="evidence" value="ECO:0007669"/>
    <property type="project" value="UniProtKB-KW"/>
</dbReference>
<organism evidence="3">
    <name type="scientific">Tanacetum cinerariifolium</name>
    <name type="common">Dalmatian daisy</name>
    <name type="synonym">Chrysanthemum cinerariifolium</name>
    <dbReference type="NCBI Taxonomy" id="118510"/>
    <lineage>
        <taxon>Eukaryota</taxon>
        <taxon>Viridiplantae</taxon>
        <taxon>Streptophyta</taxon>
        <taxon>Embryophyta</taxon>
        <taxon>Tracheophyta</taxon>
        <taxon>Spermatophyta</taxon>
        <taxon>Magnoliopsida</taxon>
        <taxon>eudicotyledons</taxon>
        <taxon>Gunneridae</taxon>
        <taxon>Pentapetalae</taxon>
        <taxon>asterids</taxon>
        <taxon>campanulids</taxon>
        <taxon>Asterales</taxon>
        <taxon>Asteraceae</taxon>
        <taxon>Asteroideae</taxon>
        <taxon>Anthemideae</taxon>
        <taxon>Anthemidinae</taxon>
        <taxon>Tanacetum</taxon>
    </lineage>
</organism>
<evidence type="ECO:0000256" key="1">
    <source>
        <dbReference type="PROSITE-ProRule" id="PRU00047"/>
    </source>
</evidence>
<feature type="domain" description="CCHC-type" evidence="2">
    <location>
        <begin position="66"/>
        <end position="82"/>
    </location>
</feature>
<evidence type="ECO:0000259" key="2">
    <source>
        <dbReference type="PROSITE" id="PS50158"/>
    </source>
</evidence>
<dbReference type="EMBL" id="BKCJ010006434">
    <property type="protein sequence ID" value="GEU72140.1"/>
    <property type="molecule type" value="Genomic_DNA"/>
</dbReference>
<name>A0A6L2MEK4_TANCI</name>
<reference evidence="3" key="1">
    <citation type="journal article" date="2019" name="Sci. Rep.">
        <title>Draft genome of Tanacetum cinerariifolium, the natural source of mosquito coil.</title>
        <authorList>
            <person name="Yamashiro T."/>
            <person name="Shiraishi A."/>
            <person name="Satake H."/>
            <person name="Nakayama K."/>
        </authorList>
    </citation>
    <scope>NUCLEOTIDE SEQUENCE</scope>
</reference>
<dbReference type="SUPFAM" id="SSF57756">
    <property type="entry name" value="Retrovirus zinc finger-like domains"/>
    <property type="match status" value="1"/>
</dbReference>
<dbReference type="Gene3D" id="4.10.60.10">
    <property type="entry name" value="Zinc finger, CCHC-type"/>
    <property type="match status" value="1"/>
</dbReference>
<comment type="caution">
    <text evidence="3">The sequence shown here is derived from an EMBL/GenBank/DDBJ whole genome shotgun (WGS) entry which is preliminary data.</text>
</comment>
<proteinExistence type="predicted"/>
<protein>
    <submittedName>
        <fullName evidence="3">Retrovirus-related Pol polyprotein from transposon TNT 1-94</fullName>
    </submittedName>
</protein>
<sequence>MNYQTSIVPQVIPQVAYQSPQAPTQLMTRSSFVDSGFTIPVFSPGDDLIACLNKIMAFLTAARVVKCYNCQGEGHIARKCTQPKQPRNAAWFKEKAMLAEAQEDGHLLDEEQLTFLADQGIPADQA</sequence>
<dbReference type="GO" id="GO:0003676">
    <property type="term" value="F:nucleic acid binding"/>
    <property type="evidence" value="ECO:0007669"/>
    <property type="project" value="InterPro"/>
</dbReference>
<dbReference type="InterPro" id="IPR001878">
    <property type="entry name" value="Znf_CCHC"/>
</dbReference>